<evidence type="ECO:0000256" key="1">
    <source>
        <dbReference type="SAM" id="MobiDB-lite"/>
    </source>
</evidence>
<dbReference type="EMBL" id="DF237155">
    <property type="protein sequence ID" value="GAQ84795.1"/>
    <property type="molecule type" value="Genomic_DNA"/>
</dbReference>
<feature type="compositionally biased region" description="Polar residues" evidence="1">
    <location>
        <begin position="24"/>
        <end position="35"/>
    </location>
</feature>
<protein>
    <submittedName>
        <fullName evidence="2">Uncharacterized protein</fullName>
    </submittedName>
</protein>
<feature type="region of interest" description="Disordered" evidence="1">
    <location>
        <begin position="1"/>
        <end position="145"/>
    </location>
</feature>
<organism evidence="2 3">
    <name type="scientific">Klebsormidium nitens</name>
    <name type="common">Green alga</name>
    <name type="synonym">Ulothrix nitens</name>
    <dbReference type="NCBI Taxonomy" id="105231"/>
    <lineage>
        <taxon>Eukaryota</taxon>
        <taxon>Viridiplantae</taxon>
        <taxon>Streptophyta</taxon>
        <taxon>Klebsormidiophyceae</taxon>
        <taxon>Klebsormidiales</taxon>
        <taxon>Klebsormidiaceae</taxon>
        <taxon>Klebsormidium</taxon>
    </lineage>
</organism>
<evidence type="ECO:0000313" key="3">
    <source>
        <dbReference type="Proteomes" id="UP000054558"/>
    </source>
</evidence>
<sequence length="145" mass="14312">MDKIKQVIGKKPHGSDPTVAEGTPQDNPYTDVNNDGSGGGGLISKMKHAVKGHQHGTPESQVNNEMATGGAATANTGGFGLQDKGVKEGSMGEGMGYMGGMGQGGTPGAMGEGMGQPHSGMATGLEQGSMGAGAGRQGGMGTDSY</sequence>
<accession>A0A1Y1I1K5</accession>
<reference evidence="2 3" key="1">
    <citation type="journal article" date="2014" name="Nat. Commun.">
        <title>Klebsormidium flaccidum genome reveals primary factors for plant terrestrial adaptation.</title>
        <authorList>
            <person name="Hori K."/>
            <person name="Maruyama F."/>
            <person name="Fujisawa T."/>
            <person name="Togashi T."/>
            <person name="Yamamoto N."/>
            <person name="Seo M."/>
            <person name="Sato S."/>
            <person name="Yamada T."/>
            <person name="Mori H."/>
            <person name="Tajima N."/>
            <person name="Moriyama T."/>
            <person name="Ikeuchi M."/>
            <person name="Watanabe M."/>
            <person name="Wada H."/>
            <person name="Kobayashi K."/>
            <person name="Saito M."/>
            <person name="Masuda T."/>
            <person name="Sasaki-Sekimoto Y."/>
            <person name="Mashiguchi K."/>
            <person name="Awai K."/>
            <person name="Shimojima M."/>
            <person name="Masuda S."/>
            <person name="Iwai M."/>
            <person name="Nobusawa T."/>
            <person name="Narise T."/>
            <person name="Kondo S."/>
            <person name="Saito H."/>
            <person name="Sato R."/>
            <person name="Murakawa M."/>
            <person name="Ihara Y."/>
            <person name="Oshima-Yamada Y."/>
            <person name="Ohtaka K."/>
            <person name="Satoh M."/>
            <person name="Sonobe K."/>
            <person name="Ishii M."/>
            <person name="Ohtani R."/>
            <person name="Kanamori-Sato M."/>
            <person name="Honoki R."/>
            <person name="Miyazaki D."/>
            <person name="Mochizuki H."/>
            <person name="Umetsu J."/>
            <person name="Higashi K."/>
            <person name="Shibata D."/>
            <person name="Kamiya Y."/>
            <person name="Sato N."/>
            <person name="Nakamura Y."/>
            <person name="Tabata S."/>
            <person name="Ida S."/>
            <person name="Kurokawa K."/>
            <person name="Ohta H."/>
        </authorList>
    </citation>
    <scope>NUCLEOTIDE SEQUENCE [LARGE SCALE GENOMIC DNA]</scope>
    <source>
        <strain evidence="2 3">NIES-2285</strain>
    </source>
</reference>
<gene>
    <name evidence="2" type="ORF">KFL_002060160</name>
</gene>
<feature type="compositionally biased region" description="Gly residues" evidence="1">
    <location>
        <begin position="130"/>
        <end position="145"/>
    </location>
</feature>
<feature type="compositionally biased region" description="Polar residues" evidence="1">
    <location>
        <begin position="57"/>
        <end position="66"/>
    </location>
</feature>
<name>A0A1Y1I1K5_KLENI</name>
<feature type="compositionally biased region" description="Basic residues" evidence="1">
    <location>
        <begin position="45"/>
        <end position="54"/>
    </location>
</feature>
<feature type="compositionally biased region" description="Low complexity" evidence="1">
    <location>
        <begin position="67"/>
        <end position="76"/>
    </location>
</feature>
<dbReference type="Proteomes" id="UP000054558">
    <property type="component" value="Unassembled WGS sequence"/>
</dbReference>
<feature type="compositionally biased region" description="Gly residues" evidence="1">
    <location>
        <begin position="91"/>
        <end position="114"/>
    </location>
</feature>
<proteinExistence type="predicted"/>
<keyword evidence="3" id="KW-1185">Reference proteome</keyword>
<evidence type="ECO:0000313" key="2">
    <source>
        <dbReference type="EMBL" id="GAQ84795.1"/>
    </source>
</evidence>
<dbReference type="AlphaFoldDB" id="A0A1Y1I1K5"/>